<evidence type="ECO:0000259" key="7">
    <source>
        <dbReference type="Pfam" id="PF00281"/>
    </source>
</evidence>
<dbReference type="GO" id="GO:0006412">
    <property type="term" value="P:translation"/>
    <property type="evidence" value="ECO:0007669"/>
    <property type="project" value="UniProtKB-UniRule"/>
</dbReference>
<gene>
    <name evidence="5 9" type="primary">rplE</name>
    <name evidence="9" type="ORF">ENSA5_54600</name>
</gene>
<dbReference type="EMBL" id="PVNK01000240">
    <property type="protein sequence ID" value="PRP91486.1"/>
    <property type="molecule type" value="Genomic_DNA"/>
</dbReference>
<evidence type="ECO:0000313" key="10">
    <source>
        <dbReference type="Proteomes" id="UP000237968"/>
    </source>
</evidence>
<evidence type="ECO:0000259" key="8">
    <source>
        <dbReference type="Pfam" id="PF00673"/>
    </source>
</evidence>
<feature type="domain" description="Large ribosomal subunit protein uL5 C-terminal" evidence="8">
    <location>
        <begin position="120"/>
        <end position="213"/>
    </location>
</feature>
<organism evidence="9 10">
    <name type="scientific">Enhygromyxa salina</name>
    <dbReference type="NCBI Taxonomy" id="215803"/>
    <lineage>
        <taxon>Bacteria</taxon>
        <taxon>Pseudomonadati</taxon>
        <taxon>Myxococcota</taxon>
        <taxon>Polyangia</taxon>
        <taxon>Nannocystales</taxon>
        <taxon>Nannocystaceae</taxon>
        <taxon>Enhygromyxa</taxon>
    </lineage>
</organism>
<dbReference type="InterPro" id="IPR020930">
    <property type="entry name" value="Ribosomal_uL5_bac-type"/>
</dbReference>
<dbReference type="GO" id="GO:0003735">
    <property type="term" value="F:structural constituent of ribosome"/>
    <property type="evidence" value="ECO:0007669"/>
    <property type="project" value="InterPro"/>
</dbReference>
<dbReference type="InterPro" id="IPR020929">
    <property type="entry name" value="Ribosomal_uL5_CS"/>
</dbReference>
<dbReference type="InterPro" id="IPR031310">
    <property type="entry name" value="Ribosomal_uL5_N"/>
</dbReference>
<dbReference type="InterPro" id="IPR002132">
    <property type="entry name" value="Ribosomal_uL5"/>
</dbReference>
<keyword evidence="5" id="KW-0820">tRNA-binding</keyword>
<dbReference type="Proteomes" id="UP000237968">
    <property type="component" value="Unassembled WGS sequence"/>
</dbReference>
<dbReference type="GO" id="GO:0000049">
    <property type="term" value="F:tRNA binding"/>
    <property type="evidence" value="ECO:0007669"/>
    <property type="project" value="UniProtKB-UniRule"/>
</dbReference>
<dbReference type="PROSITE" id="PS00358">
    <property type="entry name" value="RIBOSOMAL_L5"/>
    <property type="match status" value="1"/>
</dbReference>
<dbReference type="HAMAP" id="MF_01333_B">
    <property type="entry name" value="Ribosomal_uL5_B"/>
    <property type="match status" value="1"/>
</dbReference>
<accession>A0A2S9XF38</accession>
<evidence type="ECO:0000256" key="6">
    <source>
        <dbReference type="RuleBase" id="RU003930"/>
    </source>
</evidence>
<reference evidence="9 10" key="1">
    <citation type="submission" date="2018-03" db="EMBL/GenBank/DDBJ databases">
        <title>Draft Genome Sequences of the Obligatory Marine Myxobacteria Enhygromyxa salina SWB005.</title>
        <authorList>
            <person name="Poehlein A."/>
            <person name="Moghaddam J.A."/>
            <person name="Harms H."/>
            <person name="Alanjari M."/>
            <person name="Koenig G.M."/>
            <person name="Daniel R."/>
            <person name="Schaeberle T.F."/>
        </authorList>
    </citation>
    <scope>NUCLEOTIDE SEQUENCE [LARGE SCALE GENOMIC DNA]</scope>
    <source>
        <strain evidence="9 10">SWB005</strain>
    </source>
</reference>
<dbReference type="PANTHER" id="PTHR11994">
    <property type="entry name" value="60S RIBOSOMAL PROTEIN L11-RELATED"/>
    <property type="match status" value="1"/>
</dbReference>
<dbReference type="SUPFAM" id="SSF55282">
    <property type="entry name" value="RL5-like"/>
    <property type="match status" value="1"/>
</dbReference>
<evidence type="ECO:0000256" key="3">
    <source>
        <dbReference type="ARBA" id="ARBA00023274"/>
    </source>
</evidence>
<evidence type="ECO:0000256" key="2">
    <source>
        <dbReference type="ARBA" id="ARBA00022980"/>
    </source>
</evidence>
<keyword evidence="2 5" id="KW-0689">Ribosomal protein</keyword>
<name>A0A2S9XF38_9BACT</name>
<comment type="function">
    <text evidence="5">This is 1 of the proteins that bind and probably mediate the attachment of the 5S RNA into the large ribosomal subunit, where it forms part of the central protuberance. In the 70S ribosome it contacts protein S13 of the 30S subunit (bridge B1b), connecting the 2 subunits; this bridge is implicated in subunit movement. Contacts the P site tRNA; the 5S rRNA and some of its associated proteins might help stabilize positioning of ribosome-bound tRNAs.</text>
</comment>
<dbReference type="FunFam" id="3.30.1440.10:FF:000001">
    <property type="entry name" value="50S ribosomal protein L5"/>
    <property type="match status" value="1"/>
</dbReference>
<dbReference type="OrthoDB" id="9806626at2"/>
<protein>
    <recommendedName>
        <fullName evidence="4 5">Large ribosomal subunit protein uL5</fullName>
    </recommendedName>
</protein>
<keyword evidence="5" id="KW-0699">rRNA-binding</keyword>
<comment type="caution">
    <text evidence="9">The sequence shown here is derived from an EMBL/GenBank/DDBJ whole genome shotgun (WGS) entry which is preliminary data.</text>
</comment>
<keyword evidence="3 5" id="KW-0687">Ribonucleoprotein</keyword>
<dbReference type="InterPro" id="IPR031309">
    <property type="entry name" value="Ribosomal_uL5_C"/>
</dbReference>
<evidence type="ECO:0000256" key="4">
    <source>
        <dbReference type="ARBA" id="ARBA00035245"/>
    </source>
</evidence>
<evidence type="ECO:0000256" key="5">
    <source>
        <dbReference type="HAMAP-Rule" id="MF_01333"/>
    </source>
</evidence>
<keyword evidence="10" id="KW-1185">Reference proteome</keyword>
<dbReference type="GO" id="GO:0005840">
    <property type="term" value="C:ribosome"/>
    <property type="evidence" value="ECO:0007669"/>
    <property type="project" value="UniProtKB-KW"/>
</dbReference>
<dbReference type="PIRSF" id="PIRSF002161">
    <property type="entry name" value="Ribosomal_L5"/>
    <property type="match status" value="1"/>
</dbReference>
<dbReference type="AlphaFoldDB" id="A0A2S9XF38"/>
<comment type="similarity">
    <text evidence="1 5 6">Belongs to the universal ribosomal protein uL5 family.</text>
</comment>
<keyword evidence="5" id="KW-0694">RNA-binding</keyword>
<dbReference type="Pfam" id="PF00673">
    <property type="entry name" value="Ribosomal_L5_C"/>
    <property type="match status" value="1"/>
</dbReference>
<dbReference type="NCBIfam" id="NF000585">
    <property type="entry name" value="PRK00010.1"/>
    <property type="match status" value="1"/>
</dbReference>
<feature type="domain" description="Large ribosomal subunit protein uL5 N-terminal" evidence="7">
    <location>
        <begin position="60"/>
        <end position="116"/>
    </location>
</feature>
<dbReference type="Gene3D" id="3.30.1440.10">
    <property type="match status" value="1"/>
</dbReference>
<evidence type="ECO:0000256" key="1">
    <source>
        <dbReference type="ARBA" id="ARBA00008553"/>
    </source>
</evidence>
<dbReference type="GO" id="GO:1990904">
    <property type="term" value="C:ribonucleoprotein complex"/>
    <property type="evidence" value="ECO:0007669"/>
    <property type="project" value="UniProtKB-KW"/>
</dbReference>
<dbReference type="GO" id="GO:0019843">
    <property type="term" value="F:rRNA binding"/>
    <property type="evidence" value="ECO:0007669"/>
    <property type="project" value="UniProtKB-UniRule"/>
</dbReference>
<proteinExistence type="inferred from homology"/>
<comment type="subunit">
    <text evidence="5">Part of the 50S ribosomal subunit; part of the 5S rRNA/L5/L18/L25 subcomplex. Contacts the 5S rRNA and the P site tRNA. Forms a bridge to the 30S subunit in the 70S ribosome.</text>
</comment>
<dbReference type="InterPro" id="IPR022803">
    <property type="entry name" value="Ribosomal_uL5_dom_sf"/>
</dbReference>
<evidence type="ECO:0000313" key="9">
    <source>
        <dbReference type="EMBL" id="PRP91486.1"/>
    </source>
</evidence>
<sequence>MAKAKGGAPTPKKKPEAGYAFKFPQVRNAAVDRGGMRSQILERYETKAVPALVEEFGYKNRLTVPRVQKIVLNIGLGEAIKQPKLLEQSFECLGNITGQRPVVTRAKKSIAGFKLREGMKIGAMVTLRRTQMWEFLDRLLLVALPRTRDFRGVSRKAFDGRGNYTLGIKEILVFPEVDIEKLNEVPGMNVCIHTSANNDDEGRALLKHLGMPFRQ</sequence>
<dbReference type="Pfam" id="PF00281">
    <property type="entry name" value="Ribosomal_L5"/>
    <property type="match status" value="1"/>
</dbReference>